<evidence type="ECO:0000256" key="3">
    <source>
        <dbReference type="ARBA" id="ARBA00023274"/>
    </source>
</evidence>
<dbReference type="GO" id="GO:1990904">
    <property type="term" value="C:ribonucleoprotein complex"/>
    <property type="evidence" value="ECO:0007669"/>
    <property type="project" value="UniProtKB-KW"/>
</dbReference>
<dbReference type="Gene3D" id="3.30.1490.10">
    <property type="match status" value="1"/>
</dbReference>
<keyword evidence="5" id="KW-1185">Reference proteome</keyword>
<evidence type="ECO:0000256" key="2">
    <source>
        <dbReference type="ARBA" id="ARBA00022980"/>
    </source>
</evidence>
<dbReference type="GO" id="GO:0006412">
    <property type="term" value="P:translation"/>
    <property type="evidence" value="ECO:0007669"/>
    <property type="project" value="InterPro"/>
</dbReference>
<dbReference type="Gene3D" id="3.30.1370.30">
    <property type="match status" value="1"/>
</dbReference>
<organism evidence="4 5">
    <name type="scientific">Rhodocollybia butyracea</name>
    <dbReference type="NCBI Taxonomy" id="206335"/>
    <lineage>
        <taxon>Eukaryota</taxon>
        <taxon>Fungi</taxon>
        <taxon>Dikarya</taxon>
        <taxon>Basidiomycota</taxon>
        <taxon>Agaricomycotina</taxon>
        <taxon>Agaricomycetes</taxon>
        <taxon>Agaricomycetidae</taxon>
        <taxon>Agaricales</taxon>
        <taxon>Marasmiineae</taxon>
        <taxon>Omphalotaceae</taxon>
        <taxon>Rhodocollybia</taxon>
    </lineage>
</organism>
<keyword evidence="3" id="KW-0687">Ribonucleoprotein</keyword>
<evidence type="ECO:0000313" key="5">
    <source>
        <dbReference type="Proteomes" id="UP000772434"/>
    </source>
</evidence>
<dbReference type="Pfam" id="PF00410">
    <property type="entry name" value="Ribosomal_S8"/>
    <property type="match status" value="1"/>
</dbReference>
<evidence type="ECO:0000256" key="1">
    <source>
        <dbReference type="ARBA" id="ARBA00006471"/>
    </source>
</evidence>
<proteinExistence type="inferred from homology"/>
<comment type="caution">
    <text evidence="4">The sequence shown here is derived from an EMBL/GenBank/DDBJ whole genome shotgun (WGS) entry which is preliminary data.</text>
</comment>
<accession>A0A9P5PRT0</accession>
<protein>
    <submittedName>
        <fullName evidence="4">Mitochondrial ribosomal protein subunit S8</fullName>
    </submittedName>
</protein>
<sequence length="153" mass="17029">MLPHALCSHIQNAFRARHALISVEHNTQNLGILSILLRSGFITSITRGTTTGPNPASFLSDEEKNQRIWATLKYRDDLPVLHSMELVSKPSKKVFMTPSELRRLCSGRRAGPVSPLGMGEIAVVRTANKEFMWIEAREAVSMKMGGEVVCRAR</sequence>
<dbReference type="EMBL" id="JADNRY010000081">
    <property type="protein sequence ID" value="KAF9066815.1"/>
    <property type="molecule type" value="Genomic_DNA"/>
</dbReference>
<comment type="similarity">
    <text evidence="1">Belongs to the universal ribosomal protein uS8 family.</text>
</comment>
<name>A0A9P5PRT0_9AGAR</name>
<keyword evidence="2 4" id="KW-0689">Ribosomal protein</keyword>
<dbReference type="GO" id="GO:0003735">
    <property type="term" value="F:structural constituent of ribosome"/>
    <property type="evidence" value="ECO:0007669"/>
    <property type="project" value="InterPro"/>
</dbReference>
<dbReference type="AlphaFoldDB" id="A0A9P5PRT0"/>
<evidence type="ECO:0000313" key="4">
    <source>
        <dbReference type="EMBL" id="KAF9066815.1"/>
    </source>
</evidence>
<dbReference type="InterPro" id="IPR000630">
    <property type="entry name" value="Ribosomal_uS8"/>
</dbReference>
<dbReference type="SUPFAM" id="SSF56047">
    <property type="entry name" value="Ribosomal protein S8"/>
    <property type="match status" value="1"/>
</dbReference>
<gene>
    <name evidence="4" type="ORF">BDP27DRAFT_1329794</name>
</gene>
<reference evidence="4" key="1">
    <citation type="submission" date="2020-11" db="EMBL/GenBank/DDBJ databases">
        <authorList>
            <consortium name="DOE Joint Genome Institute"/>
            <person name="Ahrendt S."/>
            <person name="Riley R."/>
            <person name="Andreopoulos W."/>
            <person name="Labutti K."/>
            <person name="Pangilinan J."/>
            <person name="Ruiz-Duenas F.J."/>
            <person name="Barrasa J.M."/>
            <person name="Sanchez-Garcia M."/>
            <person name="Camarero S."/>
            <person name="Miyauchi S."/>
            <person name="Serrano A."/>
            <person name="Linde D."/>
            <person name="Babiker R."/>
            <person name="Drula E."/>
            <person name="Ayuso-Fernandez I."/>
            <person name="Pacheco R."/>
            <person name="Padilla G."/>
            <person name="Ferreira P."/>
            <person name="Barriuso J."/>
            <person name="Kellner H."/>
            <person name="Castanera R."/>
            <person name="Alfaro M."/>
            <person name="Ramirez L."/>
            <person name="Pisabarro A.G."/>
            <person name="Kuo A."/>
            <person name="Tritt A."/>
            <person name="Lipzen A."/>
            <person name="He G."/>
            <person name="Yan M."/>
            <person name="Ng V."/>
            <person name="Cullen D."/>
            <person name="Martin F."/>
            <person name="Rosso M.-N."/>
            <person name="Henrissat B."/>
            <person name="Hibbett D."/>
            <person name="Martinez A.T."/>
            <person name="Grigoriev I.V."/>
        </authorList>
    </citation>
    <scope>NUCLEOTIDE SEQUENCE</scope>
    <source>
        <strain evidence="4">AH 40177</strain>
    </source>
</reference>
<dbReference type="Proteomes" id="UP000772434">
    <property type="component" value="Unassembled WGS sequence"/>
</dbReference>
<dbReference type="OrthoDB" id="409928at2759"/>
<dbReference type="GO" id="GO:0005840">
    <property type="term" value="C:ribosome"/>
    <property type="evidence" value="ECO:0007669"/>
    <property type="project" value="UniProtKB-KW"/>
</dbReference>
<dbReference type="InterPro" id="IPR035987">
    <property type="entry name" value="Ribosomal_uS8_sf"/>
</dbReference>